<dbReference type="Proteomes" id="UP001420932">
    <property type="component" value="Unassembled WGS sequence"/>
</dbReference>
<accession>A0AAP0J9S8</accession>
<gene>
    <name evidence="1" type="ORF">Syun_017709</name>
</gene>
<sequence length="110" mass="12419">MTAEDTVHHLVRDAMDNLVGNPTLAEIVDLVLEEIKSKLNSLRLASKGNGISNYRRHRAKKEEEKRKRLPRGLRAFVVGRALEIDQPSEMYIAIEGIFVDIVGPSIRREG</sequence>
<keyword evidence="2" id="KW-1185">Reference proteome</keyword>
<organism evidence="1 2">
    <name type="scientific">Stephania yunnanensis</name>
    <dbReference type="NCBI Taxonomy" id="152371"/>
    <lineage>
        <taxon>Eukaryota</taxon>
        <taxon>Viridiplantae</taxon>
        <taxon>Streptophyta</taxon>
        <taxon>Embryophyta</taxon>
        <taxon>Tracheophyta</taxon>
        <taxon>Spermatophyta</taxon>
        <taxon>Magnoliopsida</taxon>
        <taxon>Ranunculales</taxon>
        <taxon>Menispermaceae</taxon>
        <taxon>Menispermoideae</taxon>
        <taxon>Cissampelideae</taxon>
        <taxon>Stephania</taxon>
    </lineage>
</organism>
<dbReference type="AlphaFoldDB" id="A0AAP0J9S8"/>
<comment type="caution">
    <text evidence="1">The sequence shown here is derived from an EMBL/GenBank/DDBJ whole genome shotgun (WGS) entry which is preliminary data.</text>
</comment>
<evidence type="ECO:0000313" key="1">
    <source>
        <dbReference type="EMBL" id="KAK9128912.1"/>
    </source>
</evidence>
<proteinExistence type="predicted"/>
<name>A0AAP0J9S8_9MAGN</name>
<dbReference type="EMBL" id="JBBNAF010000007">
    <property type="protein sequence ID" value="KAK9128912.1"/>
    <property type="molecule type" value="Genomic_DNA"/>
</dbReference>
<evidence type="ECO:0000313" key="2">
    <source>
        <dbReference type="Proteomes" id="UP001420932"/>
    </source>
</evidence>
<reference evidence="1 2" key="1">
    <citation type="submission" date="2024-01" db="EMBL/GenBank/DDBJ databases">
        <title>Genome assemblies of Stephania.</title>
        <authorList>
            <person name="Yang L."/>
        </authorList>
    </citation>
    <scope>NUCLEOTIDE SEQUENCE [LARGE SCALE GENOMIC DNA]</scope>
    <source>
        <strain evidence="1">YNDBR</strain>
        <tissue evidence="1">Leaf</tissue>
    </source>
</reference>
<protein>
    <submittedName>
        <fullName evidence="1">Uncharacterized protein</fullName>
    </submittedName>
</protein>